<evidence type="ECO:0000313" key="12">
    <source>
        <dbReference type="Proteomes" id="UP000183760"/>
    </source>
</evidence>
<feature type="domain" description="Cytochrome c" evidence="9">
    <location>
        <begin position="35"/>
        <end position="127"/>
    </location>
</feature>
<keyword evidence="1" id="KW-0813">Transport</keyword>
<dbReference type="PANTHER" id="PTHR37823">
    <property type="entry name" value="CYTOCHROME C-553-LIKE"/>
    <property type="match status" value="1"/>
</dbReference>
<dbReference type="PROSITE" id="PS51007">
    <property type="entry name" value="CYTC"/>
    <property type="match status" value="2"/>
</dbReference>
<dbReference type="Proteomes" id="UP000183760">
    <property type="component" value="Unassembled WGS sequence"/>
</dbReference>
<dbReference type="Proteomes" id="UP000321514">
    <property type="component" value="Unassembled WGS sequence"/>
</dbReference>
<keyword evidence="5 6" id="KW-0408">Iron</keyword>
<keyword evidence="12" id="KW-1185">Reference proteome</keyword>
<evidence type="ECO:0000256" key="1">
    <source>
        <dbReference type="ARBA" id="ARBA00022448"/>
    </source>
</evidence>
<dbReference type="AlphaFoldDB" id="A0A511TD93"/>
<feature type="transmembrane region" description="Helical" evidence="7">
    <location>
        <begin position="253"/>
        <end position="274"/>
    </location>
</feature>
<keyword evidence="7" id="KW-0812">Transmembrane</keyword>
<comment type="caution">
    <text evidence="10">The sequence shown here is derived from an EMBL/GenBank/DDBJ whole genome shotgun (WGS) entry which is preliminary data.</text>
</comment>
<reference evidence="11 12" key="1">
    <citation type="submission" date="2016-10" db="EMBL/GenBank/DDBJ databases">
        <authorList>
            <person name="Varghese N."/>
            <person name="Submissions S."/>
        </authorList>
    </citation>
    <scope>NUCLEOTIDE SEQUENCE [LARGE SCALE GENOMIC DNA]</scope>
    <source>
        <strain evidence="11 12">DSM 16525</strain>
    </source>
</reference>
<dbReference type="Pfam" id="PF00034">
    <property type="entry name" value="Cytochrom_C"/>
    <property type="match status" value="2"/>
</dbReference>
<dbReference type="PANTHER" id="PTHR37823:SF1">
    <property type="entry name" value="CYTOCHROME C-553-LIKE"/>
    <property type="match status" value="1"/>
</dbReference>
<protein>
    <submittedName>
        <fullName evidence="11">Cytochrome c2</fullName>
    </submittedName>
</protein>
<dbReference type="GO" id="GO:0046872">
    <property type="term" value="F:metal ion binding"/>
    <property type="evidence" value="ECO:0007669"/>
    <property type="project" value="UniProtKB-KW"/>
</dbReference>
<evidence type="ECO:0000313" key="13">
    <source>
        <dbReference type="Proteomes" id="UP000321514"/>
    </source>
</evidence>
<evidence type="ECO:0000256" key="2">
    <source>
        <dbReference type="ARBA" id="ARBA00022617"/>
    </source>
</evidence>
<evidence type="ECO:0000256" key="7">
    <source>
        <dbReference type="SAM" id="Phobius"/>
    </source>
</evidence>
<keyword evidence="8" id="KW-0732">Signal</keyword>
<dbReference type="InterPro" id="IPR051811">
    <property type="entry name" value="Cytochrome_c550/c551-like"/>
</dbReference>
<dbReference type="InterPro" id="IPR009056">
    <property type="entry name" value="Cyt_c-like_dom"/>
</dbReference>
<gene>
    <name evidence="10" type="ORF">MFU01_61550</name>
    <name evidence="11" type="ORF">SAMN05443572_102235</name>
</gene>
<name>A0A511TD93_MYXFU</name>
<dbReference type="EMBL" id="FOIB01000002">
    <property type="protein sequence ID" value="SET42684.1"/>
    <property type="molecule type" value="Genomic_DNA"/>
</dbReference>
<dbReference type="EMBL" id="BJXR01000043">
    <property type="protein sequence ID" value="GEN11118.1"/>
    <property type="molecule type" value="Genomic_DNA"/>
</dbReference>
<dbReference type="SUPFAM" id="SSF46626">
    <property type="entry name" value="Cytochrome c"/>
    <property type="match status" value="2"/>
</dbReference>
<accession>A0A511TD93</accession>
<dbReference type="STRING" id="1334629.MFUL124B02_32465"/>
<organism evidence="10 13">
    <name type="scientific">Myxococcus fulvus</name>
    <dbReference type="NCBI Taxonomy" id="33"/>
    <lineage>
        <taxon>Bacteria</taxon>
        <taxon>Pseudomonadati</taxon>
        <taxon>Myxococcota</taxon>
        <taxon>Myxococcia</taxon>
        <taxon>Myxococcales</taxon>
        <taxon>Cystobacterineae</taxon>
        <taxon>Myxococcaceae</taxon>
        <taxon>Myxococcus</taxon>
    </lineage>
</organism>
<reference evidence="10 13" key="2">
    <citation type="submission" date="2019-07" db="EMBL/GenBank/DDBJ databases">
        <title>Whole genome shotgun sequence of Myxococcus fulvus NBRC 100333.</title>
        <authorList>
            <person name="Hosoyama A."/>
            <person name="Uohara A."/>
            <person name="Ohji S."/>
            <person name="Ichikawa N."/>
        </authorList>
    </citation>
    <scope>NUCLEOTIDE SEQUENCE [LARGE SCALE GENOMIC DNA]</scope>
    <source>
        <strain evidence="10 13">NBRC 100333</strain>
    </source>
</reference>
<proteinExistence type="predicted"/>
<dbReference type="GO" id="GO:0009055">
    <property type="term" value="F:electron transfer activity"/>
    <property type="evidence" value="ECO:0007669"/>
    <property type="project" value="InterPro"/>
</dbReference>
<evidence type="ECO:0000256" key="3">
    <source>
        <dbReference type="ARBA" id="ARBA00022723"/>
    </source>
</evidence>
<dbReference type="OrthoDB" id="2827525at2"/>
<keyword evidence="7" id="KW-1133">Transmembrane helix</keyword>
<evidence type="ECO:0000256" key="4">
    <source>
        <dbReference type="ARBA" id="ARBA00022982"/>
    </source>
</evidence>
<evidence type="ECO:0000256" key="6">
    <source>
        <dbReference type="PROSITE-ProRule" id="PRU00433"/>
    </source>
</evidence>
<evidence type="ECO:0000256" key="8">
    <source>
        <dbReference type="SAM" id="SignalP"/>
    </source>
</evidence>
<evidence type="ECO:0000259" key="9">
    <source>
        <dbReference type="PROSITE" id="PS51007"/>
    </source>
</evidence>
<dbReference type="Gene3D" id="1.10.760.10">
    <property type="entry name" value="Cytochrome c-like domain"/>
    <property type="match status" value="2"/>
</dbReference>
<feature type="chain" id="PRO_5022700679" evidence="8">
    <location>
        <begin position="34"/>
        <end position="281"/>
    </location>
</feature>
<sequence length="281" mass="29881">MRTRELGGRPRQERTLVPIIPLLALLAAPAALAQGTARQGAQLFTQRCATCHSMGEGDRIGPDLHGVLERRDEAWVTRFIKSPGALIDSGDPVATELLAKFNGVRMPDQALSDAERDSLYAFIRDCTQKGKGGCKPSPAEKMGTDATPEEVARGRRLFEGAESLKNGGAACIGCHDVRGLGVAGGGTLGPNLTFAFARMGEKGMRPALAKLEGPMMGPLYAKAPLDEEEQYAIKAYLADVSRDGSRPRGDRDFFYLGVVGMAAVLGFIGVMFSAPSTRGLS</sequence>
<keyword evidence="3 6" id="KW-0479">Metal-binding</keyword>
<feature type="domain" description="Cytochrome c" evidence="9">
    <location>
        <begin position="149"/>
        <end position="241"/>
    </location>
</feature>
<evidence type="ECO:0000313" key="11">
    <source>
        <dbReference type="EMBL" id="SET42684.1"/>
    </source>
</evidence>
<keyword evidence="2 6" id="KW-0349">Heme</keyword>
<keyword evidence="4" id="KW-0249">Electron transport</keyword>
<dbReference type="InterPro" id="IPR036909">
    <property type="entry name" value="Cyt_c-like_dom_sf"/>
</dbReference>
<dbReference type="GO" id="GO:0020037">
    <property type="term" value="F:heme binding"/>
    <property type="evidence" value="ECO:0007669"/>
    <property type="project" value="InterPro"/>
</dbReference>
<dbReference type="RefSeq" id="WP_074950456.1">
    <property type="nucleotide sequence ID" value="NZ_BJXR01000043.1"/>
</dbReference>
<evidence type="ECO:0000313" key="10">
    <source>
        <dbReference type="EMBL" id="GEN11118.1"/>
    </source>
</evidence>
<feature type="signal peptide" evidence="8">
    <location>
        <begin position="1"/>
        <end position="33"/>
    </location>
</feature>
<evidence type="ECO:0000256" key="5">
    <source>
        <dbReference type="ARBA" id="ARBA00023004"/>
    </source>
</evidence>
<keyword evidence="7" id="KW-0472">Membrane</keyword>